<dbReference type="Proteomes" id="UP000187735">
    <property type="component" value="Chromosome"/>
</dbReference>
<accession>A0A1P8WP95</accession>
<organism evidence="1 2">
    <name type="scientific">Fuerstiella marisgermanici</name>
    <dbReference type="NCBI Taxonomy" id="1891926"/>
    <lineage>
        <taxon>Bacteria</taxon>
        <taxon>Pseudomonadati</taxon>
        <taxon>Planctomycetota</taxon>
        <taxon>Planctomycetia</taxon>
        <taxon>Planctomycetales</taxon>
        <taxon>Planctomycetaceae</taxon>
        <taxon>Fuerstiella</taxon>
    </lineage>
</organism>
<proteinExistence type="predicted"/>
<sequence>MALTREFIETIKDRADKSPAFRIGLLQEAATAFVTGEPELGRILLRDFVKCTIGFEKLANELGAKSPSVKRMLSAKGNPSSNNLAAIIDILQKQEGVTLDVVTQGKPKPKRSLEKV</sequence>
<evidence type="ECO:0000313" key="2">
    <source>
        <dbReference type="Proteomes" id="UP000187735"/>
    </source>
</evidence>
<gene>
    <name evidence="1" type="ORF">Fuma_05544</name>
</gene>
<dbReference type="OrthoDB" id="9794662at2"/>
<keyword evidence="2" id="KW-1185">Reference proteome</keyword>
<reference evidence="1 2" key="1">
    <citation type="journal article" date="2016" name="Front. Microbiol.">
        <title>Fuerstia marisgermanicae gen. nov., sp. nov., an Unusual Member of the Phylum Planctomycetes from the German Wadden Sea.</title>
        <authorList>
            <person name="Kohn T."/>
            <person name="Heuer A."/>
            <person name="Jogler M."/>
            <person name="Vollmers J."/>
            <person name="Boedeker C."/>
            <person name="Bunk B."/>
            <person name="Rast P."/>
            <person name="Borchert D."/>
            <person name="Glockner I."/>
            <person name="Freese H.M."/>
            <person name="Klenk H.P."/>
            <person name="Overmann J."/>
            <person name="Kaster A.K."/>
            <person name="Rohde M."/>
            <person name="Wiegand S."/>
            <person name="Jogler C."/>
        </authorList>
    </citation>
    <scope>NUCLEOTIDE SEQUENCE [LARGE SCALE GENOMIC DNA]</scope>
    <source>
        <strain evidence="1 2">NH11</strain>
    </source>
</reference>
<dbReference type="KEGG" id="fmr:Fuma_05544"/>
<name>A0A1P8WP95_9PLAN</name>
<dbReference type="RefSeq" id="WP_077026985.1">
    <property type="nucleotide sequence ID" value="NZ_CP017641.1"/>
</dbReference>
<evidence type="ECO:0000313" key="1">
    <source>
        <dbReference type="EMBL" id="APZ95881.1"/>
    </source>
</evidence>
<dbReference type="AlphaFoldDB" id="A0A1P8WP95"/>
<dbReference type="STRING" id="1891926.Fuma_05544"/>
<protein>
    <submittedName>
        <fullName evidence="1">Uncharacterized protein</fullName>
    </submittedName>
</protein>
<dbReference type="EMBL" id="CP017641">
    <property type="protein sequence ID" value="APZ95881.1"/>
    <property type="molecule type" value="Genomic_DNA"/>
</dbReference>